<proteinExistence type="predicted"/>
<evidence type="ECO:0000256" key="1">
    <source>
        <dbReference type="SAM" id="Phobius"/>
    </source>
</evidence>
<keyword evidence="1" id="KW-1133">Transmembrane helix</keyword>
<protein>
    <submittedName>
        <fullName evidence="2">Uncharacterized protein</fullName>
    </submittedName>
</protein>
<evidence type="ECO:0000313" key="3">
    <source>
        <dbReference type="Proteomes" id="UP000018769"/>
    </source>
</evidence>
<evidence type="ECO:0000313" key="2">
    <source>
        <dbReference type="EMBL" id="CDK30343.1"/>
    </source>
</evidence>
<dbReference type="HOGENOM" id="CLU_2895550_0_0_7"/>
<keyword evidence="1" id="KW-0812">Transmembrane</keyword>
<sequence>MIHNKHIFKFLANTFYVTVLAFAYNINIQSNSDLLKELSAVENKNSFETETPRMSPPTPPDY</sequence>
<keyword evidence="3" id="KW-1185">Reference proteome</keyword>
<feature type="transmembrane region" description="Helical" evidence="1">
    <location>
        <begin position="7"/>
        <end position="26"/>
    </location>
</feature>
<dbReference type="Proteomes" id="UP000018769">
    <property type="component" value="Chromosome I"/>
</dbReference>
<accession>V6DHB7</accession>
<name>V6DHB7_9BACT</name>
<dbReference type="EMBL" id="HG793133">
    <property type="protein sequence ID" value="CDK30343.1"/>
    <property type="molecule type" value="Genomic_DNA"/>
</dbReference>
<dbReference type="KEGG" id="dpb:BABL1_gene_607"/>
<dbReference type="RefSeq" id="WP_023791323.1">
    <property type="nucleotide sequence ID" value="NC_023003.1"/>
</dbReference>
<dbReference type="AlphaFoldDB" id="V6DHB7"/>
<dbReference type="STRING" id="673862.BABL1_gene_607"/>
<keyword evidence="1" id="KW-0472">Membrane</keyword>
<reference evidence="2 3" key="1">
    <citation type="journal article" date="2015" name="Biol. Direct">
        <title>Babela massiliensis, a representative of a widespread bacterial phylum with unusual adaptations to parasitism in amoebae.</title>
        <authorList>
            <person name="Pagnier I."/>
            <person name="Yutin N."/>
            <person name="Croce O."/>
            <person name="Makarova K.S."/>
            <person name="Wolf Y.I."/>
            <person name="Benamar S."/>
            <person name="Raoult D."/>
            <person name="Koonin E.V."/>
            <person name="La Scola B."/>
        </authorList>
    </citation>
    <scope>NUCLEOTIDE SEQUENCE [LARGE SCALE GENOMIC DNA]</scope>
    <source>
        <strain evidence="3">BABL1</strain>
    </source>
</reference>
<gene>
    <name evidence="2" type="ORF">BABL1_gene_607</name>
</gene>
<organism evidence="2 3">
    <name type="scientific">Candidatus Babela massiliensis</name>
    <dbReference type="NCBI Taxonomy" id="673862"/>
    <lineage>
        <taxon>Bacteria</taxon>
        <taxon>Candidatus Babelota</taxon>
        <taxon>Candidatus Babeliae</taxon>
        <taxon>Candidatus Babeliales</taxon>
        <taxon>Candidatus Babeliaceae</taxon>
        <taxon>Candidatus Babela</taxon>
    </lineage>
</organism>